<dbReference type="EMBL" id="GIBP01012532">
    <property type="protein sequence ID" value="NDV41501.1"/>
    <property type="molecule type" value="Transcribed_RNA"/>
</dbReference>
<organism evidence="1">
    <name type="scientific">Arcella intermedia</name>
    <dbReference type="NCBI Taxonomy" id="1963864"/>
    <lineage>
        <taxon>Eukaryota</taxon>
        <taxon>Amoebozoa</taxon>
        <taxon>Tubulinea</taxon>
        <taxon>Elardia</taxon>
        <taxon>Arcellinida</taxon>
        <taxon>Sphaerothecina</taxon>
        <taxon>Arcellidae</taxon>
        <taxon>Arcella</taxon>
    </lineage>
</organism>
<reference evidence="1" key="1">
    <citation type="journal article" date="2020" name="J. Eukaryot. Microbiol.">
        <title>De novo Sequencing, Assembly and Annotation of the Transcriptome for the Free-Living Testate Amoeba Arcella intermedia.</title>
        <authorList>
            <person name="Ribeiro G.M."/>
            <person name="Porfirio-Sousa A.L."/>
            <person name="Maurer-Alcala X.X."/>
            <person name="Katz L.A."/>
            <person name="Lahr D.J.G."/>
        </authorList>
    </citation>
    <scope>NUCLEOTIDE SEQUENCE</scope>
</reference>
<accession>A0A6B2LYC8</accession>
<sequence>MVVSLESRKVKCTTTIRISSMDMGKVRY</sequence>
<proteinExistence type="predicted"/>
<evidence type="ECO:0000313" key="1">
    <source>
        <dbReference type="EMBL" id="NDV41501.1"/>
    </source>
</evidence>
<name>A0A6B2LYC8_9EUKA</name>
<protein>
    <submittedName>
        <fullName evidence="1">Uncharacterized protein</fullName>
    </submittedName>
</protein>
<dbReference type="AlphaFoldDB" id="A0A6B2LYC8"/>